<keyword evidence="6" id="KW-1185">Reference proteome</keyword>
<reference evidence="5 6" key="2">
    <citation type="journal article" date="2014" name="FEMS Microbiol. Lett.">
        <title>Draft genomic DNA sequence of the facultatively methylotrophic bacterium Acidomonas methanolica type strain MB58.</title>
        <authorList>
            <person name="Higashiura N."/>
            <person name="Hadano H."/>
            <person name="Hirakawa H."/>
            <person name="Matsutani M."/>
            <person name="Takabe S."/>
            <person name="Matsushita K."/>
            <person name="Azuma Y."/>
        </authorList>
    </citation>
    <scope>NUCLEOTIDE SEQUENCE [LARGE SCALE GENOMIC DNA]</scope>
    <source>
        <strain evidence="5 6">MB58</strain>
    </source>
</reference>
<organism evidence="5 6">
    <name type="scientific">Acidomonas methanolica NBRC 104435</name>
    <dbReference type="NCBI Taxonomy" id="1231351"/>
    <lineage>
        <taxon>Bacteria</taxon>
        <taxon>Pseudomonadati</taxon>
        <taxon>Pseudomonadota</taxon>
        <taxon>Alphaproteobacteria</taxon>
        <taxon>Acetobacterales</taxon>
        <taxon>Acetobacteraceae</taxon>
        <taxon>Acidomonas</taxon>
    </lineage>
</organism>
<evidence type="ECO:0000256" key="2">
    <source>
        <dbReference type="ARBA" id="ARBA00022801"/>
    </source>
</evidence>
<keyword evidence="3" id="KW-0479">Metal-binding</keyword>
<comment type="cofactor">
    <cofactor evidence="3">
        <name>Zn(2+)</name>
        <dbReference type="ChEBI" id="CHEBI:29105"/>
    </cofactor>
    <text evidence="3">Binds 2 Zn(2+) ions per subunit.</text>
</comment>
<dbReference type="PANTHER" id="PTHR32494">
    <property type="entry name" value="ALLANTOATE DEIMINASE-RELATED"/>
    <property type="match status" value="1"/>
</dbReference>
<feature type="binding site" evidence="3">
    <location>
        <position position="101"/>
    </location>
    <ligand>
        <name>Zn(2+)</name>
        <dbReference type="ChEBI" id="CHEBI:29105"/>
        <label>1</label>
    </ligand>
</feature>
<keyword evidence="3" id="KW-0862">Zinc</keyword>
<feature type="binding site" evidence="3">
    <location>
        <position position="197"/>
    </location>
    <ligand>
        <name>Zn(2+)</name>
        <dbReference type="ChEBI" id="CHEBI:29105"/>
        <label>1</label>
    </ligand>
</feature>
<dbReference type="NCBIfam" id="NF006771">
    <property type="entry name" value="PRK09290.1-5"/>
    <property type="match status" value="1"/>
</dbReference>
<dbReference type="AlphaFoldDB" id="A0A023D3X6"/>
<feature type="binding site" evidence="3">
    <location>
        <position position="136"/>
    </location>
    <ligand>
        <name>Zn(2+)</name>
        <dbReference type="ChEBI" id="CHEBI:29105"/>
        <label>2</label>
    </ligand>
</feature>
<dbReference type="SUPFAM" id="SSF53187">
    <property type="entry name" value="Zn-dependent exopeptidases"/>
    <property type="match status" value="1"/>
</dbReference>
<feature type="binding site" evidence="3">
    <location>
        <position position="101"/>
    </location>
    <ligand>
        <name>Zn(2+)</name>
        <dbReference type="ChEBI" id="CHEBI:29105"/>
        <label>2</label>
    </ligand>
</feature>
<protein>
    <submittedName>
        <fullName evidence="5">Amidohydrolase/hydantoinase/carbamoylase family amidase</fullName>
    </submittedName>
</protein>
<dbReference type="SUPFAM" id="SSF55031">
    <property type="entry name" value="Bacterial exopeptidase dimerisation domain"/>
    <property type="match status" value="1"/>
</dbReference>
<dbReference type="NCBIfam" id="NF006769">
    <property type="entry name" value="PRK09290.1-3"/>
    <property type="match status" value="1"/>
</dbReference>
<reference evidence="6" key="1">
    <citation type="journal article" date="2014" name="FEMS Microbiol. Lett.">
        <title>Draft Genomic DNA Sequence of the Facultatively Methylotrophic Bacterium Acidomonas methanolica type strain MB58.</title>
        <authorList>
            <person name="Higashiura N."/>
            <person name="Hadano H."/>
            <person name="Hirakawa H."/>
            <person name="Matsutani M."/>
            <person name="Takabe S."/>
            <person name="Matsushita K."/>
            <person name="Azuma Y."/>
        </authorList>
    </citation>
    <scope>NUCLEOTIDE SEQUENCE [LARGE SCALE GENOMIC DNA]</scope>
    <source>
        <strain evidence="6">MB58</strain>
    </source>
</reference>
<feature type="domain" description="Peptidase M20 dimerisation" evidence="4">
    <location>
        <begin position="216"/>
        <end position="319"/>
    </location>
</feature>
<dbReference type="GO" id="GO:0046872">
    <property type="term" value="F:metal ion binding"/>
    <property type="evidence" value="ECO:0007669"/>
    <property type="project" value="UniProtKB-KW"/>
</dbReference>
<dbReference type="PANTHER" id="PTHR32494:SF5">
    <property type="entry name" value="ALLANTOATE AMIDOHYDROLASE"/>
    <property type="match status" value="1"/>
</dbReference>
<dbReference type="GO" id="GO:0016813">
    <property type="term" value="F:hydrolase activity, acting on carbon-nitrogen (but not peptide) bonds, in linear amidines"/>
    <property type="evidence" value="ECO:0007669"/>
    <property type="project" value="InterPro"/>
</dbReference>
<evidence type="ECO:0000256" key="1">
    <source>
        <dbReference type="ARBA" id="ARBA00006153"/>
    </source>
</evidence>
<name>A0A023D3X6_ACIMT</name>
<dbReference type="RefSeq" id="WP_042057844.1">
    <property type="nucleotide sequence ID" value="NZ_BAND01000038.1"/>
</dbReference>
<dbReference type="Gene3D" id="3.30.70.360">
    <property type="match status" value="1"/>
</dbReference>
<dbReference type="InterPro" id="IPR002933">
    <property type="entry name" value="Peptidase_M20"/>
</dbReference>
<feature type="binding site" evidence="3">
    <location>
        <position position="389"/>
    </location>
    <ligand>
        <name>Zn(2+)</name>
        <dbReference type="ChEBI" id="CHEBI:29105"/>
        <label>2</label>
    </ligand>
</feature>
<feature type="binding site" evidence="3">
    <location>
        <position position="90"/>
    </location>
    <ligand>
        <name>Zn(2+)</name>
        <dbReference type="ChEBI" id="CHEBI:29105"/>
        <label>1</label>
    </ligand>
</feature>
<dbReference type="CDD" id="cd03884">
    <property type="entry name" value="M20_bAS"/>
    <property type="match status" value="1"/>
</dbReference>
<accession>A0A023D3X6</accession>
<dbReference type="Gene3D" id="3.40.630.10">
    <property type="entry name" value="Zn peptidases"/>
    <property type="match status" value="1"/>
</dbReference>
<evidence type="ECO:0000313" key="5">
    <source>
        <dbReference type="EMBL" id="GAJ28832.1"/>
    </source>
</evidence>
<dbReference type="NCBIfam" id="TIGR01879">
    <property type="entry name" value="hydantase"/>
    <property type="match status" value="1"/>
</dbReference>
<dbReference type="Pfam" id="PF07687">
    <property type="entry name" value="M20_dimer"/>
    <property type="match status" value="1"/>
</dbReference>
<keyword evidence="2 5" id="KW-0378">Hydrolase</keyword>
<dbReference type="EMBL" id="BAND01000038">
    <property type="protein sequence ID" value="GAJ28832.1"/>
    <property type="molecule type" value="Genomic_DNA"/>
</dbReference>
<dbReference type="InterPro" id="IPR011650">
    <property type="entry name" value="Peptidase_M20_dimer"/>
</dbReference>
<dbReference type="PIRSF" id="PIRSF001235">
    <property type="entry name" value="Amidase_carbamoylase"/>
    <property type="match status" value="1"/>
</dbReference>
<evidence type="ECO:0000256" key="3">
    <source>
        <dbReference type="PIRSR" id="PIRSR001235-1"/>
    </source>
</evidence>
<dbReference type="OrthoDB" id="9808195at2"/>
<dbReference type="InterPro" id="IPR010158">
    <property type="entry name" value="Amidase_Cbmase"/>
</dbReference>
<gene>
    <name evidence="5" type="ORF">Amme_038_081</name>
</gene>
<proteinExistence type="inferred from homology"/>
<dbReference type="Proteomes" id="UP000019760">
    <property type="component" value="Unassembled WGS sequence"/>
</dbReference>
<evidence type="ECO:0000259" key="4">
    <source>
        <dbReference type="Pfam" id="PF07687"/>
    </source>
</evidence>
<comment type="similarity">
    <text evidence="1">Belongs to the peptidase M20 family.</text>
</comment>
<evidence type="ECO:0000313" key="6">
    <source>
        <dbReference type="Proteomes" id="UP000019760"/>
    </source>
</evidence>
<dbReference type="NCBIfam" id="NF009527">
    <property type="entry name" value="PRK12891.1"/>
    <property type="match status" value="1"/>
</dbReference>
<comment type="caution">
    <text evidence="5">The sequence shown here is derived from an EMBL/GenBank/DDBJ whole genome shotgun (WGS) entry which is preliminary data.</text>
</comment>
<sequence>MKKTDGSFGNMTIDPGALWDDILTTARFGATPKGGLRRLALTEEDRQVRAWFTRTCTALGATVWTDTLGNQFARVSGTDASLPPIALGSHLDTQPTGGRFDGIIGVLGGIAVLRALRETKHRTRHPVEIVNWTNEEGSRFAPAMLASGVFAGVFTEDYARNRQDREGVSFGAALEAIGAIGEESCGAHGLAAYLELHIEQGPILEAEGCVIGTVTGVQGMRWYDVTVTGRDSHSGTTPMPLRADALQAAALLMTAVREIALAHAPEAVGTVGSVEVLPNSRNVVPGEVLFTVDFRDPRDETVMAMENAFRAKARAVAEEHGVTVEIRDIWDSPAVPFDRRLIDAVSESARELGLPAREIVSGAGHDAAYVARIVPTTMIFVPCAGGLSHNEEESATPDDVAAGANVLLRSLLKADALL</sequence>
<dbReference type="Pfam" id="PF01546">
    <property type="entry name" value="Peptidase_M20"/>
    <property type="match status" value="1"/>
</dbReference>
<dbReference type="InterPro" id="IPR036264">
    <property type="entry name" value="Bact_exopeptidase_dim_dom"/>
</dbReference>